<accession>A0ABM9EG33</accession>
<evidence type="ECO:0000313" key="1">
    <source>
        <dbReference type="EMBL" id="CAH2408324.1"/>
    </source>
</evidence>
<evidence type="ECO:0008006" key="3">
    <source>
        <dbReference type="Google" id="ProtNLM"/>
    </source>
</evidence>
<reference evidence="1 2" key="1">
    <citation type="submission" date="2022-03" db="EMBL/GenBank/DDBJ databases">
        <authorList>
            <person name="Brunel B."/>
        </authorList>
    </citation>
    <scope>NUCLEOTIDE SEQUENCE [LARGE SCALE GENOMIC DNA]</scope>
    <source>
        <strain evidence="1">STM5069sample</strain>
    </source>
</reference>
<sequence length="246" mass="27694">MVCWQGMGKKRGMALNSQGFDFDKATAELVPLRDFIDFVNAQVGVYMDCLSSFRGNTVRIERQVARVNRPRPGMKDGHPVMIMESFEDPSQPDAIHHRIIAASDFLKANRDGGFSHRQICWSIIVFMFAYWDEEIRPQIAKIREIEPNDLKVDTLGDLRILRKSIVHNKGILTQADHAKLKELGDLVQPEKRIALSHDDMQKLFARIKKAIAVLLLEKTKGFPGAPDLSEIASVAIQNAGPPYGDD</sequence>
<comment type="caution">
    <text evidence="1">The sequence shown here is derived from an EMBL/GenBank/DDBJ whole genome shotgun (WGS) entry which is preliminary data.</text>
</comment>
<evidence type="ECO:0000313" key="2">
    <source>
        <dbReference type="Proteomes" id="UP001153050"/>
    </source>
</evidence>
<proteinExistence type="predicted"/>
<dbReference type="Proteomes" id="UP001153050">
    <property type="component" value="Unassembled WGS sequence"/>
</dbReference>
<protein>
    <recommendedName>
        <fullName evidence="3">RiboL-PSP-HEPN domain-containing protein</fullName>
    </recommendedName>
</protein>
<dbReference type="EMBL" id="CAKXZT010000166">
    <property type="protein sequence ID" value="CAH2408324.1"/>
    <property type="molecule type" value="Genomic_DNA"/>
</dbReference>
<organism evidence="1 2">
    <name type="scientific">Mesorhizobium escarrei</name>
    <dbReference type="NCBI Taxonomy" id="666018"/>
    <lineage>
        <taxon>Bacteria</taxon>
        <taxon>Pseudomonadati</taxon>
        <taxon>Pseudomonadota</taxon>
        <taxon>Alphaproteobacteria</taxon>
        <taxon>Hyphomicrobiales</taxon>
        <taxon>Phyllobacteriaceae</taxon>
        <taxon>Mesorhizobium</taxon>
    </lineage>
</organism>
<gene>
    <name evidence="1" type="ORF">MES5069_680033</name>
</gene>
<keyword evidence="2" id="KW-1185">Reference proteome</keyword>
<name>A0ABM9EG33_9HYPH</name>